<organism evidence="3 4">
    <name type="scientific">Corallococcus praedator</name>
    <dbReference type="NCBI Taxonomy" id="2316724"/>
    <lineage>
        <taxon>Bacteria</taxon>
        <taxon>Pseudomonadati</taxon>
        <taxon>Myxococcota</taxon>
        <taxon>Myxococcia</taxon>
        <taxon>Myxococcales</taxon>
        <taxon>Cystobacterineae</taxon>
        <taxon>Myxococcaceae</taxon>
        <taxon>Corallococcus</taxon>
    </lineage>
</organism>
<dbReference type="Proteomes" id="UP000278907">
    <property type="component" value="Unassembled WGS sequence"/>
</dbReference>
<evidence type="ECO:0000313" key="4">
    <source>
        <dbReference type="Proteomes" id="UP000278907"/>
    </source>
</evidence>
<comment type="caution">
    <text evidence="3">The sequence shown here is derived from an EMBL/GenBank/DDBJ whole genome shotgun (WGS) entry which is preliminary data.</text>
</comment>
<dbReference type="PANTHER" id="PTHR11113:SF14">
    <property type="entry name" value="N-ACETYLGLUCOSAMINE-6-PHOSPHATE DEACETYLASE"/>
    <property type="match status" value="1"/>
</dbReference>
<evidence type="ECO:0000256" key="1">
    <source>
        <dbReference type="ARBA" id="ARBA00010716"/>
    </source>
</evidence>
<dbReference type="SUPFAM" id="SSF51556">
    <property type="entry name" value="Metallo-dependent hydrolases"/>
    <property type="match status" value="1"/>
</dbReference>
<dbReference type="Gene3D" id="3.20.20.140">
    <property type="entry name" value="Metal-dependent hydrolases"/>
    <property type="match status" value="1"/>
</dbReference>
<sequence>LERLLAAGPVSQVTLAPELPGALELIEALVARGVTVSCGHTEADAATAHAAFNRGAAAVTHLFNAMRRPEHRDPGIAYAALGRGDVWITLIVDGNHLADDTVRAAAAAAGDRLVLISDAVAAAAAPD</sequence>
<gene>
    <name evidence="3" type="ORF">D7Y13_44975</name>
</gene>
<evidence type="ECO:0000256" key="2">
    <source>
        <dbReference type="ARBA" id="ARBA00022801"/>
    </source>
</evidence>
<dbReference type="PANTHER" id="PTHR11113">
    <property type="entry name" value="N-ACETYLGLUCOSAMINE-6-PHOSPHATE DEACETYLASE"/>
    <property type="match status" value="1"/>
</dbReference>
<dbReference type="InterPro" id="IPR032466">
    <property type="entry name" value="Metal_Hydrolase"/>
</dbReference>
<name>A0ABX9Q1A7_9BACT</name>
<accession>A0ABX9Q1A7</accession>
<reference evidence="3 4" key="1">
    <citation type="submission" date="2018-09" db="EMBL/GenBank/DDBJ databases">
        <authorList>
            <person name="Livingstone P.G."/>
            <person name="Whitworth D.E."/>
        </authorList>
    </citation>
    <scope>NUCLEOTIDE SEQUENCE [LARGE SCALE GENOMIC DNA]</scope>
    <source>
        <strain evidence="3 4">CA031B</strain>
    </source>
</reference>
<keyword evidence="2" id="KW-0378">Hydrolase</keyword>
<dbReference type="EMBL" id="RAWI01001473">
    <property type="protein sequence ID" value="RKH74994.1"/>
    <property type="molecule type" value="Genomic_DNA"/>
</dbReference>
<keyword evidence="4" id="KW-1185">Reference proteome</keyword>
<protein>
    <submittedName>
        <fullName evidence="3">N-acetylglucosamine-6-phosphate deacetylase</fullName>
    </submittedName>
</protein>
<proteinExistence type="inferred from homology"/>
<feature type="non-terminal residue" evidence="3">
    <location>
        <position position="1"/>
    </location>
</feature>
<comment type="similarity">
    <text evidence="1">Belongs to the metallo-dependent hydrolases superfamily. NagA family.</text>
</comment>
<feature type="non-terminal residue" evidence="3">
    <location>
        <position position="127"/>
    </location>
</feature>
<evidence type="ECO:0000313" key="3">
    <source>
        <dbReference type="EMBL" id="RKH74994.1"/>
    </source>
</evidence>